<name>A0A1G9VQX5_9FIRM</name>
<evidence type="ECO:0000256" key="2">
    <source>
        <dbReference type="ARBA" id="ARBA00001933"/>
    </source>
</evidence>
<keyword evidence="8" id="KW-0021">Allosteric enzyme</keyword>
<dbReference type="UniPathway" id="UPA00052">
    <property type="reaction ID" value="UER00507"/>
</dbReference>
<dbReference type="GO" id="GO:0004794">
    <property type="term" value="F:threonine deaminase activity"/>
    <property type="evidence" value="ECO:0007669"/>
    <property type="project" value="UniProtKB-EC"/>
</dbReference>
<dbReference type="RefSeq" id="WP_092073979.1">
    <property type="nucleotide sequence ID" value="NZ_FNHB01000007.1"/>
</dbReference>
<evidence type="ECO:0000313" key="15">
    <source>
        <dbReference type="Proteomes" id="UP000214880"/>
    </source>
</evidence>
<comment type="catalytic activity">
    <reaction evidence="1">
        <text>L-threonine = 2-oxobutanoate + NH4(+)</text>
        <dbReference type="Rhea" id="RHEA:22108"/>
        <dbReference type="ChEBI" id="CHEBI:16763"/>
        <dbReference type="ChEBI" id="CHEBI:28938"/>
        <dbReference type="ChEBI" id="CHEBI:57926"/>
        <dbReference type="EC" id="4.3.1.19"/>
    </reaction>
</comment>
<dbReference type="InterPro" id="IPR000634">
    <property type="entry name" value="Ser/Thr_deHydtase_PyrdxlP-BS"/>
</dbReference>
<dbReference type="PANTHER" id="PTHR48078:SF6">
    <property type="entry name" value="L-THREONINE DEHYDRATASE CATABOLIC TDCB"/>
    <property type="match status" value="1"/>
</dbReference>
<gene>
    <name evidence="14" type="ORF">SAMN04488502_10712</name>
</gene>
<evidence type="ECO:0000256" key="1">
    <source>
        <dbReference type="ARBA" id="ARBA00001274"/>
    </source>
</evidence>
<evidence type="ECO:0000256" key="5">
    <source>
        <dbReference type="ARBA" id="ARBA00011447"/>
    </source>
</evidence>
<proteinExistence type="inferred from homology"/>
<dbReference type="EMBL" id="FNHB01000007">
    <property type="protein sequence ID" value="SDM74550.1"/>
    <property type="molecule type" value="Genomic_DNA"/>
</dbReference>
<dbReference type="InterPro" id="IPR005789">
    <property type="entry name" value="Thr_deHydtase_catblc"/>
</dbReference>
<dbReference type="OrthoDB" id="9811476at2"/>
<dbReference type="CDD" id="cd01562">
    <property type="entry name" value="Thr-dehyd"/>
    <property type="match status" value="1"/>
</dbReference>
<dbReference type="FunFam" id="3.40.50.1100:FF:000007">
    <property type="entry name" value="L-threonine dehydratase catabolic TdcB"/>
    <property type="match status" value="1"/>
</dbReference>
<organism evidence="14 15">
    <name type="scientific">Dendrosporobacter quercicolus</name>
    <dbReference type="NCBI Taxonomy" id="146817"/>
    <lineage>
        <taxon>Bacteria</taxon>
        <taxon>Bacillati</taxon>
        <taxon>Bacillota</taxon>
        <taxon>Negativicutes</taxon>
        <taxon>Selenomonadales</taxon>
        <taxon>Sporomusaceae</taxon>
        <taxon>Dendrosporobacter</taxon>
    </lineage>
</organism>
<dbReference type="GO" id="GO:0006565">
    <property type="term" value="P:L-serine catabolic process"/>
    <property type="evidence" value="ECO:0007669"/>
    <property type="project" value="TreeGrafter"/>
</dbReference>
<dbReference type="Gene3D" id="3.40.50.1100">
    <property type="match status" value="2"/>
</dbReference>
<evidence type="ECO:0000256" key="4">
    <source>
        <dbReference type="ARBA" id="ARBA00010869"/>
    </source>
</evidence>
<dbReference type="InterPro" id="IPR050147">
    <property type="entry name" value="Ser/Thr_Dehydratase"/>
</dbReference>
<evidence type="ECO:0000256" key="9">
    <source>
        <dbReference type="ARBA" id="ARBA00022898"/>
    </source>
</evidence>
<keyword evidence="9" id="KW-0663">Pyridoxal phosphate</keyword>
<dbReference type="InterPro" id="IPR001926">
    <property type="entry name" value="TrpB-like_PALP"/>
</dbReference>
<comment type="cofactor">
    <cofactor evidence="2">
        <name>pyridoxal 5'-phosphate</name>
        <dbReference type="ChEBI" id="CHEBI:597326"/>
    </cofactor>
</comment>
<comment type="subunit">
    <text evidence="5">In the native structure, TdcB is in a dimeric form, whereas in the TdcB-AMP complex, it exists in a tetrameric form (dimer of dimers).</text>
</comment>
<dbReference type="PROSITE" id="PS00165">
    <property type="entry name" value="DEHYDRATASE_SER_THR"/>
    <property type="match status" value="1"/>
</dbReference>
<dbReference type="PROSITE" id="PS51671">
    <property type="entry name" value="ACT"/>
    <property type="match status" value="1"/>
</dbReference>
<dbReference type="InterPro" id="IPR044561">
    <property type="entry name" value="ACT_ThrD-II-like"/>
</dbReference>
<dbReference type="STRING" id="146817.SAMN04488502_10712"/>
<comment type="similarity">
    <text evidence="4">Belongs to the serine/threonine dehydratase family.</text>
</comment>
<evidence type="ECO:0000256" key="6">
    <source>
        <dbReference type="ARBA" id="ARBA00012096"/>
    </source>
</evidence>
<comment type="function">
    <text evidence="11">Catalyzes the anaerobic formation of alpha-ketobutyrate and ammonia from threonine in a two-step reaction. The first step involved a dehydration of threonine and a production of enamine intermediates (aminocrotonate), which tautomerizes to its imine form (iminobutyrate). Both intermediates are unstable and short-lived. The second step is the nonenzymatic hydrolysis of the enamine/imine intermediates to form 2-ketobutyrate and free ammonia. In the low water environment of the cell, the second step is accelerated by RidA.</text>
</comment>
<evidence type="ECO:0000256" key="3">
    <source>
        <dbReference type="ARBA" id="ARBA00004958"/>
    </source>
</evidence>
<evidence type="ECO:0000313" key="14">
    <source>
        <dbReference type="EMBL" id="SDM74550.1"/>
    </source>
</evidence>
<dbReference type="NCBIfam" id="TIGR01127">
    <property type="entry name" value="ilvA_1Cterm"/>
    <property type="match status" value="1"/>
</dbReference>
<sequence length="414" mass="44360">MTKQNNSIFKLGDAGVSINDVFAAAKKLDYVLKKTELIESPVFSSESGNTVFIKPENLQVTGAFKIRGAFHKLSRLNDAEKSRGVIASSAGNHAQGIGFAAQLLGITATVVMPATTPIIKVEATRNYGANVVLFGDSYDEAYKKARELEAVHNYVFVHPFDDLDVIIGQGTIALEILQQLEDVDEILVPIGGGGLASGIAFAAKTLKPSIKVIGVEPEGACCMKASLALNQVTELAAVDTIADGAAVKRPGSLTFELIRAFVDEIISVSDFDIAEAILLLIEKHKLIVEGAGALSLAGLKKISSKNKKVVCLVSGGNIDILTISAIINKALVFRGRLFCFTINLPDKPGELLHVAKIISALNANVIKLDHNQSKVMDSFKQVQLEVTVETNGHSHVAEIEDAFQRNGIEIQKIY</sequence>
<dbReference type="InterPro" id="IPR002912">
    <property type="entry name" value="ACT_dom"/>
</dbReference>
<feature type="domain" description="ACT" evidence="13">
    <location>
        <begin position="339"/>
        <end position="414"/>
    </location>
</feature>
<evidence type="ECO:0000256" key="12">
    <source>
        <dbReference type="ARBA" id="ARBA00031427"/>
    </source>
</evidence>
<dbReference type="Pfam" id="PF00291">
    <property type="entry name" value="PALP"/>
    <property type="match status" value="1"/>
</dbReference>
<comment type="pathway">
    <text evidence="3">Amino-acid degradation; L-threonine degradation via propanoate pathway; propanoate from L-threonine: step 1/4.</text>
</comment>
<dbReference type="SUPFAM" id="SSF53686">
    <property type="entry name" value="Tryptophan synthase beta subunit-like PLP-dependent enzymes"/>
    <property type="match status" value="1"/>
</dbReference>
<evidence type="ECO:0000256" key="10">
    <source>
        <dbReference type="ARBA" id="ARBA00023239"/>
    </source>
</evidence>
<keyword evidence="15" id="KW-1185">Reference proteome</keyword>
<dbReference type="AlphaFoldDB" id="A0A1G9VQX5"/>
<dbReference type="EC" id="4.3.1.19" evidence="6"/>
<evidence type="ECO:0000256" key="8">
    <source>
        <dbReference type="ARBA" id="ARBA00022533"/>
    </source>
</evidence>
<dbReference type="GO" id="GO:0030170">
    <property type="term" value="F:pyridoxal phosphate binding"/>
    <property type="evidence" value="ECO:0007669"/>
    <property type="project" value="InterPro"/>
</dbReference>
<dbReference type="CDD" id="cd04886">
    <property type="entry name" value="ACT_ThrD-II-like"/>
    <property type="match status" value="1"/>
</dbReference>
<dbReference type="GO" id="GO:0009097">
    <property type="term" value="P:isoleucine biosynthetic process"/>
    <property type="evidence" value="ECO:0007669"/>
    <property type="project" value="TreeGrafter"/>
</dbReference>
<evidence type="ECO:0000259" key="13">
    <source>
        <dbReference type="PROSITE" id="PS51671"/>
    </source>
</evidence>
<keyword evidence="10" id="KW-0456">Lyase</keyword>
<dbReference type="GO" id="GO:0070689">
    <property type="term" value="P:L-threonine catabolic process to propionate"/>
    <property type="evidence" value="ECO:0007669"/>
    <property type="project" value="UniProtKB-UniPathway"/>
</dbReference>
<dbReference type="InterPro" id="IPR036052">
    <property type="entry name" value="TrpB-like_PALP_sf"/>
</dbReference>
<dbReference type="GO" id="GO:0003941">
    <property type="term" value="F:L-serine ammonia-lyase activity"/>
    <property type="evidence" value="ECO:0007669"/>
    <property type="project" value="TreeGrafter"/>
</dbReference>
<dbReference type="Proteomes" id="UP000214880">
    <property type="component" value="Unassembled WGS sequence"/>
</dbReference>
<protein>
    <recommendedName>
        <fullName evidence="7">L-threonine dehydratase catabolic TdcB</fullName>
        <ecNumber evidence="6">4.3.1.19</ecNumber>
    </recommendedName>
    <alternativeName>
        <fullName evidence="12">Threonine deaminase</fullName>
    </alternativeName>
</protein>
<reference evidence="14 15" key="1">
    <citation type="submission" date="2016-10" db="EMBL/GenBank/DDBJ databases">
        <authorList>
            <person name="de Groot N.N."/>
        </authorList>
    </citation>
    <scope>NUCLEOTIDE SEQUENCE [LARGE SCALE GENOMIC DNA]</scope>
    <source>
        <strain evidence="14 15">DSM 1736</strain>
    </source>
</reference>
<dbReference type="PANTHER" id="PTHR48078">
    <property type="entry name" value="THREONINE DEHYDRATASE, MITOCHONDRIAL-RELATED"/>
    <property type="match status" value="1"/>
</dbReference>
<dbReference type="FunFam" id="3.40.50.1100:FF:000005">
    <property type="entry name" value="Threonine dehydratase catabolic"/>
    <property type="match status" value="1"/>
</dbReference>
<evidence type="ECO:0000256" key="11">
    <source>
        <dbReference type="ARBA" id="ARBA00025527"/>
    </source>
</evidence>
<evidence type="ECO:0000256" key="7">
    <source>
        <dbReference type="ARBA" id="ARBA00022248"/>
    </source>
</evidence>
<accession>A0A1G9VQX5</accession>